<organism evidence="2 3">
    <name type="scientific">Reichenbachiella agariperforans</name>
    <dbReference type="NCBI Taxonomy" id="156994"/>
    <lineage>
        <taxon>Bacteria</taxon>
        <taxon>Pseudomonadati</taxon>
        <taxon>Bacteroidota</taxon>
        <taxon>Cytophagia</taxon>
        <taxon>Cytophagales</taxon>
        <taxon>Reichenbachiellaceae</taxon>
        <taxon>Reichenbachiella</taxon>
    </lineage>
</organism>
<dbReference type="AlphaFoldDB" id="A0A1M6JXV7"/>
<dbReference type="PANTHER" id="PTHR48413:SF1">
    <property type="entry name" value="PROTEIN HEAT-STRESS-ASSOCIATED 32"/>
    <property type="match status" value="1"/>
</dbReference>
<evidence type="ECO:0000313" key="2">
    <source>
        <dbReference type="EMBL" id="SHJ51535.1"/>
    </source>
</evidence>
<evidence type="ECO:0000313" key="3">
    <source>
        <dbReference type="Proteomes" id="UP000184474"/>
    </source>
</evidence>
<name>A0A1M6JXV7_REIAG</name>
<dbReference type="InterPro" id="IPR013785">
    <property type="entry name" value="Aldolase_TIM"/>
</dbReference>
<dbReference type="STRING" id="156994.SAMN04488028_101364"/>
<gene>
    <name evidence="2" type="ORF">SAMN04488028_101364</name>
</gene>
<dbReference type="SUPFAM" id="SSF102110">
    <property type="entry name" value="(2r)-phospho-3-sulfolactate synthase ComA"/>
    <property type="match status" value="1"/>
</dbReference>
<dbReference type="InterPro" id="IPR036112">
    <property type="entry name" value="ComA_synth_sf"/>
</dbReference>
<comment type="similarity">
    <text evidence="1">Belongs to the phosphosulfolactate synthase family.</text>
</comment>
<evidence type="ECO:0000256" key="1">
    <source>
        <dbReference type="ARBA" id="ARBA00010424"/>
    </source>
</evidence>
<dbReference type="InterPro" id="IPR003830">
    <property type="entry name" value="ComA_synth"/>
</dbReference>
<accession>A0A1M6JXV7</accession>
<reference evidence="3" key="1">
    <citation type="submission" date="2016-11" db="EMBL/GenBank/DDBJ databases">
        <authorList>
            <person name="Varghese N."/>
            <person name="Submissions S."/>
        </authorList>
    </citation>
    <scope>NUCLEOTIDE SEQUENCE [LARGE SCALE GENOMIC DNA]</scope>
    <source>
        <strain evidence="3">DSM 26134</strain>
    </source>
</reference>
<dbReference type="EMBL" id="FRAA01000001">
    <property type="protein sequence ID" value="SHJ51535.1"/>
    <property type="molecule type" value="Genomic_DNA"/>
</dbReference>
<protein>
    <submittedName>
        <fullName evidence="2">Phosphosulfolactate synthase</fullName>
    </submittedName>
</protein>
<proteinExistence type="inferred from homology"/>
<dbReference type="Proteomes" id="UP000184474">
    <property type="component" value="Unassembled WGS sequence"/>
</dbReference>
<sequence length="233" mass="26292">MDKGLSSRQAEDMIETSGDHIDIVKLGWATSYVTSNLDKKLAVYREAGIPVYLGGTLFEAFIMRNQFDEYRRVLDKYNLSHAEVSDGSLVMDHDKKCEYIRTLTDQVTVLSEVGSKDAEEIIPPYKWIELMQKELDAGAWKVIGEAREGGNVGLFRSTGEVRSGLVQEILTKIPMEKVLWEAPQKEQQVWFIKLLGSNVNLGNIAPNEVIPLETIRLGLRGDTFDHFLKAESK</sequence>
<dbReference type="PANTHER" id="PTHR48413">
    <property type="match status" value="1"/>
</dbReference>
<dbReference type="Pfam" id="PF02679">
    <property type="entry name" value="ComA"/>
    <property type="match status" value="1"/>
</dbReference>
<keyword evidence="3" id="KW-1185">Reference proteome</keyword>
<dbReference type="Gene3D" id="3.20.20.70">
    <property type="entry name" value="Aldolase class I"/>
    <property type="match status" value="1"/>
</dbReference>